<dbReference type="GO" id="GO:0006308">
    <property type="term" value="P:DNA catabolic process"/>
    <property type="evidence" value="ECO:0007669"/>
    <property type="project" value="UniProtKB-UniRule"/>
</dbReference>
<keyword evidence="4 5" id="KW-0269">Exonuclease</keyword>
<dbReference type="InterPro" id="IPR020579">
    <property type="entry name" value="Exonuc_VII_lsu_C"/>
</dbReference>
<evidence type="ECO:0000259" key="9">
    <source>
        <dbReference type="Pfam" id="PF13742"/>
    </source>
</evidence>
<dbReference type="EMBL" id="DVNC01000023">
    <property type="protein sequence ID" value="HIU53096.1"/>
    <property type="molecule type" value="Genomic_DNA"/>
</dbReference>
<dbReference type="EC" id="3.1.11.6" evidence="5"/>
<feature type="domain" description="OB-fold nucleic acid binding" evidence="9">
    <location>
        <begin position="22"/>
        <end position="114"/>
    </location>
</feature>
<evidence type="ECO:0000313" key="11">
    <source>
        <dbReference type="Proteomes" id="UP000824107"/>
    </source>
</evidence>
<evidence type="ECO:0000256" key="1">
    <source>
        <dbReference type="ARBA" id="ARBA00022490"/>
    </source>
</evidence>
<comment type="subcellular location">
    <subcellularLocation>
        <location evidence="5 6">Cytoplasm</location>
    </subcellularLocation>
</comment>
<reference evidence="10" key="2">
    <citation type="journal article" date="2021" name="PeerJ">
        <title>Extensive microbial diversity within the chicken gut microbiome revealed by metagenomics and culture.</title>
        <authorList>
            <person name="Gilroy R."/>
            <person name="Ravi A."/>
            <person name="Getino M."/>
            <person name="Pursley I."/>
            <person name="Horton D.L."/>
            <person name="Alikhan N.F."/>
            <person name="Baker D."/>
            <person name="Gharbi K."/>
            <person name="Hall N."/>
            <person name="Watson M."/>
            <person name="Adriaenssens E.M."/>
            <person name="Foster-Nyarko E."/>
            <person name="Jarju S."/>
            <person name="Secka A."/>
            <person name="Antonio M."/>
            <person name="Oren A."/>
            <person name="Chaudhuri R.R."/>
            <person name="La Ragione R."/>
            <person name="Hildebrand F."/>
            <person name="Pallen M.J."/>
        </authorList>
    </citation>
    <scope>NUCLEOTIDE SEQUENCE</scope>
    <source>
        <strain evidence="10">ChiW3-316</strain>
    </source>
</reference>
<gene>
    <name evidence="5" type="primary">xseA</name>
    <name evidence="10" type="ORF">IAD20_03340</name>
</gene>
<accession>A0A9D1M3X1</accession>
<evidence type="ECO:0000256" key="4">
    <source>
        <dbReference type="ARBA" id="ARBA00022839"/>
    </source>
</evidence>
<dbReference type="HAMAP" id="MF_00378">
    <property type="entry name" value="Exonuc_7_L"/>
    <property type="match status" value="1"/>
</dbReference>
<evidence type="ECO:0000256" key="6">
    <source>
        <dbReference type="RuleBase" id="RU004355"/>
    </source>
</evidence>
<feature type="domain" description="Exonuclease VII large subunit C-terminal" evidence="8">
    <location>
        <begin position="138"/>
        <end position="431"/>
    </location>
</feature>
<comment type="subunit">
    <text evidence="5">Heterooligomer composed of large and small subunits.</text>
</comment>
<keyword evidence="3 5" id="KW-0378">Hydrolase</keyword>
<keyword evidence="2 5" id="KW-0540">Nuclease</keyword>
<keyword evidence="7" id="KW-0175">Coiled coil</keyword>
<evidence type="ECO:0000256" key="2">
    <source>
        <dbReference type="ARBA" id="ARBA00022722"/>
    </source>
</evidence>
<reference evidence="10" key="1">
    <citation type="submission" date="2020-10" db="EMBL/GenBank/DDBJ databases">
        <authorList>
            <person name="Gilroy R."/>
        </authorList>
    </citation>
    <scope>NUCLEOTIDE SEQUENCE</scope>
    <source>
        <strain evidence="10">ChiW3-316</strain>
    </source>
</reference>
<organism evidence="10 11">
    <name type="scientific">Candidatus Scatocola faecipullorum</name>
    <dbReference type="NCBI Taxonomy" id="2840917"/>
    <lineage>
        <taxon>Bacteria</taxon>
        <taxon>Pseudomonadati</taxon>
        <taxon>Pseudomonadota</taxon>
        <taxon>Alphaproteobacteria</taxon>
        <taxon>Rhodospirillales</taxon>
        <taxon>Rhodospirillaceae</taxon>
        <taxon>Rhodospirillaceae incertae sedis</taxon>
        <taxon>Candidatus Scatocola</taxon>
    </lineage>
</organism>
<evidence type="ECO:0000313" key="10">
    <source>
        <dbReference type="EMBL" id="HIU53096.1"/>
    </source>
</evidence>
<comment type="caution">
    <text evidence="10">The sequence shown here is derived from an EMBL/GenBank/DDBJ whole genome shotgun (WGS) entry which is preliminary data.</text>
</comment>
<evidence type="ECO:0000256" key="7">
    <source>
        <dbReference type="SAM" id="Coils"/>
    </source>
</evidence>
<sequence>MEDLFAGSIPSQLSAAPAEKEFTVSEISFEIKKFVESNFNRVRVKGEIFGGKRADSGHWYLSLKDENALLSAVIWKGVASRLTFKPEDGLEVIATGKITTFAGKSSYQLVIDSLEIAGTGALLKLLEERKQKFAAEGLFDQAHKQKIPFLPDTIGVITSASGAVIRDIIHRVTDRFPSHILLWPAPVQGEGAAEKIAAAIEGMNNLPTDGPVKRPDVLIVARGGGSLEDLWPFNEEIVIRAVYNSRIPLISAVGHETDTMLIDYVSDLRAPTPTGAAEFAVPVRAELQARILTIQSRMFSSMTHYLNERRNLVTGLGRGIPNLSQILQESRQKLDDRIERLNLSFKNLLNNKLNRIERVSLRPYYIKNIIERQSENLKSLSLRLDSVSVDSVLARGFAWVKTGRGKTVYNLEQARQAPTLEISFIDGKLKTKPIGKKNDLQGDLFDLL</sequence>
<evidence type="ECO:0000256" key="3">
    <source>
        <dbReference type="ARBA" id="ARBA00022801"/>
    </source>
</evidence>
<evidence type="ECO:0000259" key="8">
    <source>
        <dbReference type="Pfam" id="PF02601"/>
    </source>
</evidence>
<comment type="similarity">
    <text evidence="5 6">Belongs to the XseA family.</text>
</comment>
<comment type="function">
    <text evidence="5">Bidirectionally degrades single-stranded DNA into large acid-insoluble oligonucleotides, which are then degraded further into small acid-soluble oligonucleotides.</text>
</comment>
<dbReference type="NCBIfam" id="TIGR00237">
    <property type="entry name" value="xseA"/>
    <property type="match status" value="1"/>
</dbReference>
<dbReference type="PANTHER" id="PTHR30008:SF0">
    <property type="entry name" value="EXODEOXYRIBONUCLEASE 7 LARGE SUBUNIT"/>
    <property type="match status" value="1"/>
</dbReference>
<comment type="catalytic activity">
    <reaction evidence="5 6">
        <text>Exonucleolytic cleavage in either 5'- to 3'- or 3'- to 5'-direction to yield nucleoside 5'-phosphates.</text>
        <dbReference type="EC" id="3.1.11.6"/>
    </reaction>
</comment>
<dbReference type="Proteomes" id="UP000824107">
    <property type="component" value="Unassembled WGS sequence"/>
</dbReference>
<name>A0A9D1M3X1_9PROT</name>
<feature type="coiled-coil region" evidence="7">
    <location>
        <begin position="324"/>
        <end position="351"/>
    </location>
</feature>
<proteinExistence type="inferred from homology"/>
<dbReference type="GO" id="GO:0009318">
    <property type="term" value="C:exodeoxyribonuclease VII complex"/>
    <property type="evidence" value="ECO:0007669"/>
    <property type="project" value="UniProtKB-UniRule"/>
</dbReference>
<dbReference type="InterPro" id="IPR003753">
    <property type="entry name" value="Exonuc_VII_L"/>
</dbReference>
<keyword evidence="1 5" id="KW-0963">Cytoplasm</keyword>
<dbReference type="GO" id="GO:0008855">
    <property type="term" value="F:exodeoxyribonuclease VII activity"/>
    <property type="evidence" value="ECO:0007669"/>
    <property type="project" value="UniProtKB-UniRule"/>
</dbReference>
<dbReference type="Pfam" id="PF13742">
    <property type="entry name" value="tRNA_anti_2"/>
    <property type="match status" value="1"/>
</dbReference>
<dbReference type="GO" id="GO:0003676">
    <property type="term" value="F:nucleic acid binding"/>
    <property type="evidence" value="ECO:0007669"/>
    <property type="project" value="InterPro"/>
</dbReference>
<dbReference type="InterPro" id="IPR025824">
    <property type="entry name" value="OB-fold_nuc-bd_dom"/>
</dbReference>
<dbReference type="AlphaFoldDB" id="A0A9D1M3X1"/>
<dbReference type="CDD" id="cd04489">
    <property type="entry name" value="ExoVII_LU_OBF"/>
    <property type="match status" value="1"/>
</dbReference>
<protein>
    <recommendedName>
        <fullName evidence="5">Exodeoxyribonuclease 7 large subunit</fullName>
        <ecNumber evidence="5">3.1.11.6</ecNumber>
    </recommendedName>
    <alternativeName>
        <fullName evidence="5">Exodeoxyribonuclease VII large subunit</fullName>
        <shortName evidence="5">Exonuclease VII large subunit</shortName>
    </alternativeName>
</protein>
<dbReference type="PANTHER" id="PTHR30008">
    <property type="entry name" value="EXODEOXYRIBONUCLEASE 7 LARGE SUBUNIT"/>
    <property type="match status" value="1"/>
</dbReference>
<dbReference type="Pfam" id="PF02601">
    <property type="entry name" value="Exonuc_VII_L"/>
    <property type="match status" value="1"/>
</dbReference>
<evidence type="ECO:0000256" key="5">
    <source>
        <dbReference type="HAMAP-Rule" id="MF_00378"/>
    </source>
</evidence>
<dbReference type="GO" id="GO:0005737">
    <property type="term" value="C:cytoplasm"/>
    <property type="evidence" value="ECO:0007669"/>
    <property type="project" value="UniProtKB-SubCell"/>
</dbReference>